<dbReference type="NCBIfam" id="TIGR00247">
    <property type="entry name" value="endolytic transglycosylase MltG"/>
    <property type="match status" value="1"/>
</dbReference>
<dbReference type="InterPro" id="IPR003770">
    <property type="entry name" value="MLTG-like"/>
</dbReference>
<dbReference type="eggNOG" id="COG1559">
    <property type="taxonomic scope" value="Bacteria"/>
</dbReference>
<evidence type="ECO:0000256" key="7">
    <source>
        <dbReference type="HAMAP-Rule" id="MF_02065"/>
    </source>
</evidence>
<dbReference type="PANTHER" id="PTHR30518">
    <property type="entry name" value="ENDOLYTIC MUREIN TRANSGLYCOSYLASE"/>
    <property type="match status" value="1"/>
</dbReference>
<dbReference type="Pfam" id="PF02618">
    <property type="entry name" value="YceG"/>
    <property type="match status" value="1"/>
</dbReference>
<dbReference type="STRING" id="28189.CCYN74_40141"/>
<organism evidence="8 9">
    <name type="scientific">Capnocytophaga cynodegmi</name>
    <dbReference type="NCBI Taxonomy" id="28189"/>
    <lineage>
        <taxon>Bacteria</taxon>
        <taxon>Pseudomonadati</taxon>
        <taxon>Bacteroidota</taxon>
        <taxon>Flavobacteriia</taxon>
        <taxon>Flavobacteriales</taxon>
        <taxon>Flavobacteriaceae</taxon>
        <taxon>Capnocytophaga</taxon>
    </lineage>
</organism>
<name>A0A0B7HD47_9FLAO</name>
<keyword evidence="2 7" id="KW-0812">Transmembrane</keyword>
<keyword evidence="6 7" id="KW-0961">Cell wall biogenesis/degradation</keyword>
<evidence type="ECO:0000313" key="8">
    <source>
        <dbReference type="EMBL" id="CEN37626.1"/>
    </source>
</evidence>
<dbReference type="GO" id="GO:0071555">
    <property type="term" value="P:cell wall organization"/>
    <property type="evidence" value="ECO:0007669"/>
    <property type="project" value="UniProtKB-KW"/>
</dbReference>
<keyword evidence="3 7" id="KW-1133">Transmembrane helix</keyword>
<accession>A0A0B7HD47</accession>
<dbReference type="EMBL" id="CDOD01000034">
    <property type="protein sequence ID" value="CEN37626.1"/>
    <property type="molecule type" value="Genomic_DNA"/>
</dbReference>
<feature type="site" description="Important for catalytic activity" evidence="7">
    <location>
        <position position="216"/>
    </location>
</feature>
<evidence type="ECO:0000256" key="2">
    <source>
        <dbReference type="ARBA" id="ARBA00022692"/>
    </source>
</evidence>
<protein>
    <recommendedName>
        <fullName evidence="7">Endolytic murein transglycosylase</fullName>
        <ecNumber evidence="7">4.2.2.29</ecNumber>
    </recommendedName>
    <alternativeName>
        <fullName evidence="7">Peptidoglycan lytic transglycosylase</fullName>
    </alternativeName>
    <alternativeName>
        <fullName evidence="7">Peptidoglycan polymerization terminase</fullName>
    </alternativeName>
</protein>
<dbReference type="GO" id="GO:0009252">
    <property type="term" value="P:peptidoglycan biosynthetic process"/>
    <property type="evidence" value="ECO:0007669"/>
    <property type="project" value="UniProtKB-UniRule"/>
</dbReference>
<evidence type="ECO:0000256" key="3">
    <source>
        <dbReference type="ARBA" id="ARBA00022989"/>
    </source>
</evidence>
<dbReference type="GO" id="GO:0005886">
    <property type="term" value="C:plasma membrane"/>
    <property type="evidence" value="ECO:0007669"/>
    <property type="project" value="UniProtKB-SubCell"/>
</dbReference>
<keyword evidence="1 7" id="KW-1003">Cell membrane</keyword>
<comment type="catalytic activity">
    <reaction evidence="7">
        <text>a peptidoglycan chain = a peptidoglycan chain with N-acetyl-1,6-anhydromuramyl-[peptide] at the reducing end + a peptidoglycan chain with N-acetylglucosamine at the non-reducing end.</text>
        <dbReference type="EC" id="4.2.2.29"/>
    </reaction>
</comment>
<comment type="similarity">
    <text evidence="7">Belongs to the transglycosylase MltG family.</text>
</comment>
<keyword evidence="9" id="KW-1185">Reference proteome</keyword>
<evidence type="ECO:0000256" key="6">
    <source>
        <dbReference type="ARBA" id="ARBA00023316"/>
    </source>
</evidence>
<evidence type="ECO:0000313" key="9">
    <source>
        <dbReference type="Proteomes" id="UP000038055"/>
    </source>
</evidence>
<keyword evidence="5 7" id="KW-0456">Lyase</keyword>
<dbReference type="PANTHER" id="PTHR30518:SF2">
    <property type="entry name" value="ENDOLYTIC MUREIN TRANSGLYCOSYLASE"/>
    <property type="match status" value="1"/>
</dbReference>
<feature type="transmembrane region" description="Helical" evidence="7">
    <location>
        <begin position="7"/>
        <end position="26"/>
    </location>
</feature>
<gene>
    <name evidence="7" type="primary">mltG</name>
    <name evidence="8" type="ORF">CCYN2B_40162</name>
</gene>
<dbReference type="HAMAP" id="MF_02065">
    <property type="entry name" value="MltG"/>
    <property type="match status" value="1"/>
</dbReference>
<dbReference type="GO" id="GO:0008932">
    <property type="term" value="F:lytic endotransglycosylase activity"/>
    <property type="evidence" value="ECO:0007669"/>
    <property type="project" value="UniProtKB-UniRule"/>
</dbReference>
<comment type="subcellular location">
    <subcellularLocation>
        <location evidence="7">Cell membrane</location>
        <topology evidence="7">Single-pass membrane protein</topology>
    </subcellularLocation>
</comment>
<comment type="function">
    <text evidence="7">Functions as a peptidoglycan terminase that cleaves nascent peptidoglycan strands endolytically to terminate their elongation.</text>
</comment>
<dbReference type="Gene3D" id="3.30.1490.480">
    <property type="entry name" value="Endolytic murein transglycosylase"/>
    <property type="match status" value="1"/>
</dbReference>
<proteinExistence type="inferred from homology"/>
<sequence length="347" mass="40049">MYLKRIILVASVIGVVILGIFSYFVYNAVLSPNTNFQEKEVTIYIPTGSNFNEVIHKISPYISDIETFKRVAIQKKYAQNVKAGKYIIKRGSNNNDIVNTLRSKNVPIKLTFNNQDRLQDLAGRISQQIEADSLSLLKSFLETSFLSENQFSDKDAITMYLPNTYEFFWNTSADQFRDRMLKEYNRFWTEEKKLKAENQNLSPKQVSVLASIVQKETAQVSERSRVAGVYLNRLKSNMLLQADPTVIFAIKEHLGNYDTIIRRVLNQDLEIDSPYNTYKYAGLPPAPIAMPDVSSIEAVLNPEKHDFFYFVADIEKPGFHKFARTYNQHLINSKAYHQWINSQGIRR</sequence>
<keyword evidence="4 7" id="KW-0472">Membrane</keyword>
<dbReference type="Gene3D" id="3.30.160.60">
    <property type="entry name" value="Classic Zinc Finger"/>
    <property type="match status" value="1"/>
</dbReference>
<evidence type="ECO:0000256" key="1">
    <source>
        <dbReference type="ARBA" id="ARBA00022475"/>
    </source>
</evidence>
<reference evidence="9" key="1">
    <citation type="submission" date="2015-01" db="EMBL/GenBank/DDBJ databases">
        <authorList>
            <person name="MANFREDI Pablo"/>
        </authorList>
    </citation>
    <scope>NUCLEOTIDE SEQUENCE [LARGE SCALE GENOMIC DNA]</scope>
    <source>
        <strain evidence="9">Ccyn2B</strain>
    </source>
</reference>
<dbReference type="CDD" id="cd08010">
    <property type="entry name" value="MltG_like"/>
    <property type="match status" value="1"/>
</dbReference>
<evidence type="ECO:0000256" key="5">
    <source>
        <dbReference type="ARBA" id="ARBA00023239"/>
    </source>
</evidence>
<dbReference type="AlphaFoldDB" id="A0A0B7HD47"/>
<evidence type="ECO:0000256" key="4">
    <source>
        <dbReference type="ARBA" id="ARBA00023136"/>
    </source>
</evidence>
<dbReference type="Proteomes" id="UP000038055">
    <property type="component" value="Unassembled WGS sequence"/>
</dbReference>
<dbReference type="EC" id="4.2.2.29" evidence="7"/>
<dbReference type="RefSeq" id="WP_041993270.1">
    <property type="nucleotide sequence ID" value="NZ_CDOD01000034.1"/>
</dbReference>